<organism evidence="6">
    <name type="scientific">hydrothermal vent metagenome</name>
    <dbReference type="NCBI Taxonomy" id="652676"/>
    <lineage>
        <taxon>unclassified sequences</taxon>
        <taxon>metagenomes</taxon>
        <taxon>ecological metagenomes</taxon>
    </lineage>
</organism>
<dbReference type="GO" id="GO:0016491">
    <property type="term" value="F:oxidoreductase activity"/>
    <property type="evidence" value="ECO:0007669"/>
    <property type="project" value="UniProtKB-KW"/>
</dbReference>
<dbReference type="GO" id="GO:0051539">
    <property type="term" value="F:4 iron, 4 sulfur cluster binding"/>
    <property type="evidence" value="ECO:0007669"/>
    <property type="project" value="UniProtKB-KW"/>
</dbReference>
<dbReference type="PANTHER" id="PTHR43105">
    <property type="entry name" value="RESPIRATORY NITRATE REDUCTASE"/>
    <property type="match status" value="1"/>
</dbReference>
<dbReference type="InterPro" id="IPR006656">
    <property type="entry name" value="Mopterin_OxRdtase"/>
</dbReference>
<proteinExistence type="predicted"/>
<evidence type="ECO:0000256" key="1">
    <source>
        <dbReference type="ARBA" id="ARBA00022485"/>
    </source>
</evidence>
<sequence length="705" mass="80851">MSWIEDIISPQTRKWEEFYKNRFQHDRIVRSTHGVNCTGGCSWQIHVKEGIVVWETQQLDYPLLEDKLPPYEPRGCQRGISFSWYLYSPLRIKYPLVRGALLDAYRAEKEKCGDPLQAWENLQNNKEARQKYQHARGKGGFRRVHWDDVLEIMAIANIYTAKKYGPDRVVGFSPIPAMSMLSYAAGSRFLQLFGGINLSFYDWYCDLPNAFPEIWGEQTDVCESADWYNAKMVAVMGANLNMTRTPDCHFFAESRHNGTKAVVFAPDFNQVAKYADQWVPLHAGSDGAFWMAVTHVILKEFHHDKKTPYFIEYTKRYTDSPYLVELKDEGKYYSSGRLLRANQLEEHKNIDQGDWKFVNIDEETGDFVIPKGSSGYRWQDEKGKWNMKYEDGETDKTYNPVLSLLETKDDIAQVEFTEFGLDKKALRNVPVKRIQTVDGERLVTTVYDLTMAQYGVSRGLDGDYPKSYDEKDQAYTPAWQEIFTGIDANMVINFAREWAKTAEITEGKCMIIIGAGINHWYHNNLIYRSGIMALMLTGCVGKNGGGMNHYVGQEKLAPSDSWGTLAFAKDWQGPPRLQQAPIWHYINTCQYRYDGHSSRYNTVPENEMTAGHHADHIFKSVRMGWMPFFPQFDQNTLELSKEAISNGAKTDEDIAACVMVTNRICAMNPTSWRKKMMTATGMHKTRITPAPISGTVTWSVARVIS</sequence>
<dbReference type="InterPro" id="IPR027467">
    <property type="entry name" value="MopterinOxRdtase_cofactor_BS"/>
</dbReference>
<dbReference type="GO" id="GO:0016020">
    <property type="term" value="C:membrane"/>
    <property type="evidence" value="ECO:0007669"/>
    <property type="project" value="TreeGrafter"/>
</dbReference>
<dbReference type="PANTHER" id="PTHR43105:SF2">
    <property type="entry name" value="RESPIRATORY NITRATE REDUCTASE 2 ALPHA CHAIN"/>
    <property type="match status" value="1"/>
</dbReference>
<dbReference type="Pfam" id="PF00384">
    <property type="entry name" value="Molybdopterin"/>
    <property type="match status" value="1"/>
</dbReference>
<dbReference type="InterPro" id="IPR006963">
    <property type="entry name" value="Mopterin_OxRdtase_4Fe-4S_dom"/>
</dbReference>
<keyword evidence="1" id="KW-0004">4Fe-4S</keyword>
<feature type="domain" description="4Fe-4S Mo/W bis-MGD-type" evidence="5">
    <location>
        <begin position="26"/>
        <end position="90"/>
    </location>
</feature>
<keyword evidence="4" id="KW-0411">Iron-sulfur</keyword>
<evidence type="ECO:0000313" key="6">
    <source>
        <dbReference type="EMBL" id="VAV86296.1"/>
    </source>
</evidence>
<dbReference type="InterPro" id="IPR050123">
    <property type="entry name" value="Prok_molybdopt-oxidoreductase"/>
</dbReference>
<protein>
    <submittedName>
        <fullName evidence="6">Respiratory nitrate reductase alpha chain</fullName>
        <ecNumber evidence="6">1.7.99.4</ecNumber>
    </submittedName>
</protein>
<dbReference type="PROSITE" id="PS00551">
    <property type="entry name" value="MOLYBDOPTERIN_PROK_1"/>
    <property type="match status" value="1"/>
</dbReference>
<gene>
    <name evidence="6" type="ORF">MNBD_BACTEROID02-1821</name>
</gene>
<keyword evidence="2" id="KW-0479">Metal-binding</keyword>
<evidence type="ECO:0000256" key="4">
    <source>
        <dbReference type="ARBA" id="ARBA00023014"/>
    </source>
</evidence>
<dbReference type="SMART" id="SM00926">
    <property type="entry name" value="Molybdop_Fe4S4"/>
    <property type="match status" value="1"/>
</dbReference>
<dbReference type="AlphaFoldDB" id="A0A3B0RBF3"/>
<dbReference type="Gene3D" id="3.40.50.12440">
    <property type="match status" value="1"/>
</dbReference>
<evidence type="ECO:0000259" key="5">
    <source>
        <dbReference type="PROSITE" id="PS51669"/>
    </source>
</evidence>
<dbReference type="EMBL" id="UOEB01000321">
    <property type="protein sequence ID" value="VAV86296.1"/>
    <property type="molecule type" value="Genomic_DNA"/>
</dbReference>
<keyword evidence="3" id="KW-0408">Iron</keyword>
<dbReference type="SUPFAM" id="SSF53706">
    <property type="entry name" value="Formate dehydrogenase/DMSO reductase, domains 1-3"/>
    <property type="match status" value="1"/>
</dbReference>
<dbReference type="EC" id="1.7.99.4" evidence="6"/>
<dbReference type="PROSITE" id="PS51669">
    <property type="entry name" value="4FE4S_MOW_BIS_MGD"/>
    <property type="match status" value="1"/>
</dbReference>
<name>A0A3B0RBF3_9ZZZZ</name>
<evidence type="ECO:0000256" key="2">
    <source>
        <dbReference type="ARBA" id="ARBA00022723"/>
    </source>
</evidence>
<evidence type="ECO:0000256" key="3">
    <source>
        <dbReference type="ARBA" id="ARBA00023004"/>
    </source>
</evidence>
<reference evidence="6" key="1">
    <citation type="submission" date="2018-06" db="EMBL/GenBank/DDBJ databases">
        <authorList>
            <person name="Zhirakovskaya E."/>
        </authorList>
    </citation>
    <scope>NUCLEOTIDE SEQUENCE</scope>
</reference>
<keyword evidence="6" id="KW-0560">Oxidoreductase</keyword>
<accession>A0A3B0RBF3</accession>
<dbReference type="GO" id="GO:0046872">
    <property type="term" value="F:metal ion binding"/>
    <property type="evidence" value="ECO:0007669"/>
    <property type="project" value="UniProtKB-KW"/>
</dbReference>